<accession>A0A926I4I6</accession>
<comment type="caution">
    <text evidence="8">The sequence shown here is derived from an EMBL/GenBank/DDBJ whole genome shotgun (WGS) entry which is preliminary data.</text>
</comment>
<feature type="transmembrane region" description="Helical" evidence="7">
    <location>
        <begin position="360"/>
        <end position="381"/>
    </location>
</feature>
<comment type="subcellular location">
    <subcellularLocation>
        <location evidence="1">Cell membrane</location>
        <topology evidence="1">Multi-pass membrane protein</topology>
    </subcellularLocation>
</comment>
<dbReference type="GO" id="GO:0005886">
    <property type="term" value="C:plasma membrane"/>
    <property type="evidence" value="ECO:0007669"/>
    <property type="project" value="UniProtKB-SubCell"/>
</dbReference>
<name>A0A926I4I6_9FIRM</name>
<feature type="transmembrane region" description="Helical" evidence="7">
    <location>
        <begin position="49"/>
        <end position="68"/>
    </location>
</feature>
<reference evidence="8" key="1">
    <citation type="submission" date="2020-08" db="EMBL/GenBank/DDBJ databases">
        <title>Genome public.</title>
        <authorList>
            <person name="Liu C."/>
            <person name="Sun Q."/>
        </authorList>
    </citation>
    <scope>NUCLEOTIDE SEQUENCE</scope>
    <source>
        <strain evidence="8">NSJ-24</strain>
    </source>
</reference>
<feature type="transmembrane region" description="Helical" evidence="7">
    <location>
        <begin position="132"/>
        <end position="154"/>
    </location>
</feature>
<keyword evidence="3" id="KW-1003">Cell membrane</keyword>
<keyword evidence="4 7" id="KW-0812">Transmembrane</keyword>
<keyword evidence="6 7" id="KW-0472">Membrane</keyword>
<feature type="transmembrane region" description="Helical" evidence="7">
    <location>
        <begin position="105"/>
        <end position="126"/>
    </location>
</feature>
<evidence type="ECO:0000256" key="1">
    <source>
        <dbReference type="ARBA" id="ARBA00004651"/>
    </source>
</evidence>
<proteinExistence type="predicted"/>
<dbReference type="Pfam" id="PF13520">
    <property type="entry name" value="AA_permease_2"/>
    <property type="match status" value="1"/>
</dbReference>
<dbReference type="PANTHER" id="PTHR45826">
    <property type="entry name" value="POLYAMINE TRANSPORTER PUT1"/>
    <property type="match status" value="1"/>
</dbReference>
<evidence type="ECO:0000256" key="5">
    <source>
        <dbReference type="ARBA" id="ARBA00022989"/>
    </source>
</evidence>
<keyword evidence="9" id="KW-1185">Reference proteome</keyword>
<dbReference type="InterPro" id="IPR044566">
    <property type="entry name" value="RMV1-like"/>
</dbReference>
<dbReference type="PANTHER" id="PTHR45826:SF2">
    <property type="entry name" value="AMINO ACID TRANSPORTER"/>
    <property type="match status" value="1"/>
</dbReference>
<dbReference type="Proteomes" id="UP000610862">
    <property type="component" value="Unassembled WGS sequence"/>
</dbReference>
<dbReference type="Gene3D" id="1.20.1740.10">
    <property type="entry name" value="Amino acid/polyamine transporter I"/>
    <property type="match status" value="1"/>
</dbReference>
<feature type="transmembrane region" description="Helical" evidence="7">
    <location>
        <begin position="23"/>
        <end position="43"/>
    </location>
</feature>
<organism evidence="8 9">
    <name type="scientific">Lentihominibacter hominis</name>
    <dbReference type="NCBI Taxonomy" id="2763645"/>
    <lineage>
        <taxon>Bacteria</taxon>
        <taxon>Bacillati</taxon>
        <taxon>Bacillota</taxon>
        <taxon>Clostridia</taxon>
        <taxon>Peptostreptococcales</taxon>
        <taxon>Anaerovoracaceae</taxon>
        <taxon>Lentihominibacter</taxon>
    </lineage>
</organism>
<feature type="transmembrane region" description="Helical" evidence="7">
    <location>
        <begin position="281"/>
        <end position="299"/>
    </location>
</feature>
<dbReference type="RefSeq" id="WP_187525002.1">
    <property type="nucleotide sequence ID" value="NZ_JACRTA010000001.1"/>
</dbReference>
<feature type="transmembrane region" description="Helical" evidence="7">
    <location>
        <begin position="200"/>
        <end position="219"/>
    </location>
</feature>
<dbReference type="AlphaFoldDB" id="A0A926I4I6"/>
<sequence length="552" mass="60032">MSNRSDTHTEVANGSATMHKTRFSLAGIVFLIFCMCAAGAFGVEDMIPSVGPGLTIALLVIIPILWAAPMGIYTAELGALAPVDAGPYVWMKMAYGEMWGFCMNWWLMLAIYLGQAAYVVIAVGYIGKVIALTPLAATIIKVAIVVILTIVNLIGLKEVSILSTVFSIIIIVMFALVTIVGFANWNYNPIEPFIPEGSDIVSSLGTGLAIGIWLYCGYIQISNLGGEISNPEIVPKGMKVSIIIIALNFLLPTIAGLASLGNYANWGTGIEEGALNYSSVLIHYTGPALGIAFMIMAVISSCSTTNSVIASGSRLFLILAEDNLCPGFLSKLTKKSKMPFWPIIILAVVTIIFVNFDFSMIVNIVSPVLFILYVGLAFAFLKIRKKYPVEERTVWYAKGGKALKAYVIGGMFLIGFIGIMVNGLEFFTFSFLITISGLIAYIAFKRLYGGLYKNQPEKYPINPKTKLAQGDIWRMGIFFIIFGLLMFAGSFIISWYEGSWGPAYYLETYGEGLLSNFYGMISICRWCGLGGAILGVILFIIGCKTDKISDTK</sequence>
<dbReference type="EMBL" id="JACRTA010000001">
    <property type="protein sequence ID" value="MBC8567839.1"/>
    <property type="molecule type" value="Genomic_DNA"/>
</dbReference>
<keyword evidence="2" id="KW-0813">Transport</keyword>
<feature type="transmembrane region" description="Helical" evidence="7">
    <location>
        <begin position="472"/>
        <end position="496"/>
    </location>
</feature>
<protein>
    <submittedName>
        <fullName evidence="8">APC family permease</fullName>
    </submittedName>
</protein>
<feature type="transmembrane region" description="Helical" evidence="7">
    <location>
        <begin position="516"/>
        <end position="542"/>
    </location>
</feature>
<dbReference type="GO" id="GO:0022857">
    <property type="term" value="F:transmembrane transporter activity"/>
    <property type="evidence" value="ECO:0007669"/>
    <property type="project" value="InterPro"/>
</dbReference>
<feature type="transmembrane region" description="Helical" evidence="7">
    <location>
        <begin position="161"/>
        <end position="185"/>
    </location>
</feature>
<evidence type="ECO:0000313" key="8">
    <source>
        <dbReference type="EMBL" id="MBC8567839.1"/>
    </source>
</evidence>
<gene>
    <name evidence="8" type="ORF">H8692_03545</name>
</gene>
<feature type="transmembrane region" description="Helical" evidence="7">
    <location>
        <begin position="402"/>
        <end position="420"/>
    </location>
</feature>
<evidence type="ECO:0000256" key="7">
    <source>
        <dbReference type="SAM" id="Phobius"/>
    </source>
</evidence>
<evidence type="ECO:0000256" key="3">
    <source>
        <dbReference type="ARBA" id="ARBA00022475"/>
    </source>
</evidence>
<feature type="transmembrane region" description="Helical" evidence="7">
    <location>
        <begin position="240"/>
        <end position="261"/>
    </location>
</feature>
<evidence type="ECO:0000256" key="4">
    <source>
        <dbReference type="ARBA" id="ARBA00022692"/>
    </source>
</evidence>
<feature type="transmembrane region" description="Helical" evidence="7">
    <location>
        <begin position="338"/>
        <end position="354"/>
    </location>
</feature>
<evidence type="ECO:0000256" key="6">
    <source>
        <dbReference type="ARBA" id="ARBA00023136"/>
    </source>
</evidence>
<keyword evidence="5 7" id="KW-1133">Transmembrane helix</keyword>
<dbReference type="InterPro" id="IPR002293">
    <property type="entry name" value="AA/rel_permease1"/>
</dbReference>
<evidence type="ECO:0000313" key="9">
    <source>
        <dbReference type="Proteomes" id="UP000610862"/>
    </source>
</evidence>
<feature type="transmembrane region" description="Helical" evidence="7">
    <location>
        <begin position="426"/>
        <end position="444"/>
    </location>
</feature>
<evidence type="ECO:0000256" key="2">
    <source>
        <dbReference type="ARBA" id="ARBA00022448"/>
    </source>
</evidence>